<dbReference type="EMBL" id="JACGBB010000012">
    <property type="protein sequence ID" value="MBZ7987653.1"/>
    <property type="molecule type" value="Genomic_DNA"/>
</dbReference>
<gene>
    <name evidence="1" type="ORF">AVCANL283_06010</name>
</gene>
<sequence>MANSIDILIIYFKILKGIYEHKDGITSEYFIKNFQLSKQTFSKYIQHILSSEFGEYIYVDKSKKNYIYKPALPDISEVIKYYNGDKYTYDEFLASQSVIRYLNENNAEEILNLFKENFVAIDNPLQDNLINKMEFAFIKQLLQSKRFNYKINLICVDTTINDAIFLKIIYSDKNYYALLKHNNNIFLRRLAFIKEIQKSKKYLVKDFPSGVDMKIKAMSNSLSLYDCPRKIARLQISENISKYFQADMKKFFKSQKIINNSPLQIEIEYTNSLEILRFVKTWLPDIKILSPQELIKEYKNNLKEALKDYK</sequence>
<evidence type="ECO:0000313" key="1">
    <source>
        <dbReference type="EMBL" id="MBZ7987653.1"/>
    </source>
</evidence>
<reference evidence="1 2" key="1">
    <citation type="submission" date="2020-07" db="EMBL/GenBank/DDBJ databases">
        <title>Transfer of Campylobacter canadensis to the novel genus Avispirillum gen. nov., that also includes two novel species recovered from migratory waterfowl: Avispirillum anseris sp. nov. and Avispirillum brantae sp. nov.</title>
        <authorList>
            <person name="Miller W.G."/>
            <person name="Chapman M.H."/>
            <person name="Yee E."/>
            <person name="Inglis G.D."/>
        </authorList>
    </citation>
    <scope>NUCLEOTIDE SEQUENCE [LARGE SCALE GENOMIC DNA]</scope>
    <source>
        <strain evidence="1 2">L283</strain>
    </source>
</reference>
<dbReference type="RefSeq" id="WP_172234019.1">
    <property type="nucleotide sequence ID" value="NZ_CP035946.1"/>
</dbReference>
<keyword evidence="2" id="KW-1185">Reference proteome</keyword>
<dbReference type="Proteomes" id="UP000786183">
    <property type="component" value="Unassembled WGS sequence"/>
</dbReference>
<comment type="caution">
    <text evidence="1">The sequence shown here is derived from an EMBL/GenBank/DDBJ whole genome shotgun (WGS) entry which is preliminary data.</text>
</comment>
<evidence type="ECO:0000313" key="2">
    <source>
        <dbReference type="Proteomes" id="UP000786183"/>
    </source>
</evidence>
<protein>
    <submittedName>
        <fullName evidence="1">WYL domain-containing protein</fullName>
    </submittedName>
</protein>
<proteinExistence type="predicted"/>
<organism evidence="1 2">
    <name type="scientific">Campylobacter canadensis</name>
    <dbReference type="NCBI Taxonomy" id="449520"/>
    <lineage>
        <taxon>Bacteria</taxon>
        <taxon>Pseudomonadati</taxon>
        <taxon>Campylobacterota</taxon>
        <taxon>Epsilonproteobacteria</taxon>
        <taxon>Campylobacterales</taxon>
        <taxon>Campylobacteraceae</taxon>
        <taxon>Campylobacter</taxon>
    </lineage>
</organism>
<name>A0ABS7WSC8_9BACT</name>
<accession>A0ABS7WSC8</accession>